<sequence length="266" mass="30001">MQSSLPHSHLPAPKQLLDTLRREDDKTSVLRLFHEPSLGSYEAFREGRVEEALIFVREMANKGFCPDHLTFNTLISGLCKVGHVNHAMEILELMLQEGFDPDVFTYNTVISGLCKTGEVEEAMEFLNQMLSRDCVLPDVSTFNSLIQGLWLTSRFSVAVKLFFLSYFCKEGDIKRAADIVQKMTSNWCEPDIVTHRTLTQGRCKAGRTEVATRLCALNMEETLIKLIDKVVEKAKFSGNEAMSYHVLAKLTGIILKLNNAMLPQLP</sequence>
<dbReference type="Gene3D" id="1.25.40.10">
    <property type="entry name" value="Tetratricopeptide repeat domain"/>
    <property type="match status" value="2"/>
</dbReference>
<evidence type="ECO:0000313" key="3">
    <source>
        <dbReference type="EMBL" id="KAG8376911.1"/>
    </source>
</evidence>
<accession>A0AAV6X284</accession>
<comment type="caution">
    <text evidence="3">The sequence shown here is derived from an EMBL/GenBank/DDBJ whole genome shotgun (WGS) entry which is preliminary data.</text>
</comment>
<keyword evidence="4" id="KW-1185">Reference proteome</keyword>
<dbReference type="PANTHER" id="PTHR45613:SF9">
    <property type="entry name" value="MITOCHONDRIAL GROUP I INTRON SPLICING FACTOR CCM1"/>
    <property type="match status" value="1"/>
</dbReference>
<feature type="repeat" description="PPR" evidence="2">
    <location>
        <begin position="102"/>
        <end position="136"/>
    </location>
</feature>
<dbReference type="Pfam" id="PF01535">
    <property type="entry name" value="PPR"/>
    <property type="match status" value="2"/>
</dbReference>
<dbReference type="Proteomes" id="UP000826271">
    <property type="component" value="Unassembled WGS sequence"/>
</dbReference>
<dbReference type="PANTHER" id="PTHR45613">
    <property type="entry name" value="PENTATRICOPEPTIDE REPEAT-CONTAINING PROTEIN"/>
    <property type="match status" value="1"/>
</dbReference>
<dbReference type="Pfam" id="PF13041">
    <property type="entry name" value="PPR_2"/>
    <property type="match status" value="1"/>
</dbReference>
<dbReference type="NCBIfam" id="TIGR00756">
    <property type="entry name" value="PPR"/>
    <property type="match status" value="3"/>
</dbReference>
<evidence type="ECO:0000256" key="2">
    <source>
        <dbReference type="PROSITE-ProRule" id="PRU00708"/>
    </source>
</evidence>
<dbReference type="InterPro" id="IPR002885">
    <property type="entry name" value="PPR_rpt"/>
</dbReference>
<name>A0AAV6X284_9LAMI</name>
<dbReference type="InterPro" id="IPR011990">
    <property type="entry name" value="TPR-like_helical_dom_sf"/>
</dbReference>
<dbReference type="AlphaFoldDB" id="A0AAV6X284"/>
<evidence type="ECO:0008006" key="5">
    <source>
        <dbReference type="Google" id="ProtNLM"/>
    </source>
</evidence>
<proteinExistence type="predicted"/>
<keyword evidence="1" id="KW-0677">Repeat</keyword>
<dbReference type="EMBL" id="WHWC01000009">
    <property type="protein sequence ID" value="KAG8376911.1"/>
    <property type="molecule type" value="Genomic_DNA"/>
</dbReference>
<evidence type="ECO:0000256" key="1">
    <source>
        <dbReference type="ARBA" id="ARBA00022737"/>
    </source>
</evidence>
<dbReference type="PROSITE" id="PS51375">
    <property type="entry name" value="PPR"/>
    <property type="match status" value="2"/>
</dbReference>
<protein>
    <recommendedName>
        <fullName evidence="5">Pentatricopeptide repeat-containing protein</fullName>
    </recommendedName>
</protein>
<gene>
    <name evidence="3" type="ORF">BUALT_Bualt09G0113400</name>
</gene>
<evidence type="ECO:0000313" key="4">
    <source>
        <dbReference type="Proteomes" id="UP000826271"/>
    </source>
</evidence>
<organism evidence="3 4">
    <name type="scientific">Buddleja alternifolia</name>
    <dbReference type="NCBI Taxonomy" id="168488"/>
    <lineage>
        <taxon>Eukaryota</taxon>
        <taxon>Viridiplantae</taxon>
        <taxon>Streptophyta</taxon>
        <taxon>Embryophyta</taxon>
        <taxon>Tracheophyta</taxon>
        <taxon>Spermatophyta</taxon>
        <taxon>Magnoliopsida</taxon>
        <taxon>eudicotyledons</taxon>
        <taxon>Gunneridae</taxon>
        <taxon>Pentapetalae</taxon>
        <taxon>asterids</taxon>
        <taxon>lamiids</taxon>
        <taxon>Lamiales</taxon>
        <taxon>Scrophulariaceae</taxon>
        <taxon>Buddlejeae</taxon>
        <taxon>Buddleja</taxon>
    </lineage>
</organism>
<reference evidence="3" key="1">
    <citation type="submission" date="2019-10" db="EMBL/GenBank/DDBJ databases">
        <authorList>
            <person name="Zhang R."/>
            <person name="Pan Y."/>
            <person name="Wang J."/>
            <person name="Ma R."/>
            <person name="Yu S."/>
        </authorList>
    </citation>
    <scope>NUCLEOTIDE SEQUENCE</scope>
    <source>
        <strain evidence="3">LA-IB0</strain>
        <tissue evidence="3">Leaf</tissue>
    </source>
</reference>
<feature type="repeat" description="PPR" evidence="2">
    <location>
        <begin position="67"/>
        <end position="101"/>
    </location>
</feature>